<comment type="caution">
    <text evidence="1">The sequence shown here is derived from an EMBL/GenBank/DDBJ whole genome shotgun (WGS) entry which is preliminary data.</text>
</comment>
<organism evidence="1 2">
    <name type="scientific">Methanothermobacter thermautotrophicus</name>
    <name type="common">Methanobacterium thermoformicicum</name>
    <dbReference type="NCBI Taxonomy" id="145262"/>
    <lineage>
        <taxon>Archaea</taxon>
        <taxon>Methanobacteriati</taxon>
        <taxon>Methanobacteriota</taxon>
        <taxon>Methanomada group</taxon>
        <taxon>Methanobacteria</taxon>
        <taxon>Methanobacteriales</taxon>
        <taxon>Methanobacteriaceae</taxon>
        <taxon>Methanothermobacter</taxon>
    </lineage>
</organism>
<evidence type="ECO:0000313" key="1">
    <source>
        <dbReference type="EMBL" id="HIH64860.1"/>
    </source>
</evidence>
<sequence length="128" mass="14315">MVVERFYVRSIALGVVFLSTIIFLFSGNLPLSDLFYRVYGPGQFQFLIYLLLNGVILGGLLELCEGNKLTAAISLVIINIIGILYSRYMDVTLIKSTSESLWATLPSLIVLNYAVLLSKHIYSEVCEK</sequence>
<proteinExistence type="predicted"/>
<protein>
    <submittedName>
        <fullName evidence="1">Uncharacterized protein</fullName>
    </submittedName>
</protein>
<gene>
    <name evidence="1" type="ORF">HA285_04590</name>
</gene>
<dbReference type="AlphaFoldDB" id="A0A7J4MX30"/>
<reference evidence="2" key="1">
    <citation type="journal article" date="2020" name="bioRxiv">
        <title>A rank-normalized archaeal taxonomy based on genome phylogeny resolves widespread incomplete and uneven classifications.</title>
        <authorList>
            <person name="Rinke C."/>
            <person name="Chuvochina M."/>
            <person name="Mussig A.J."/>
            <person name="Chaumeil P.-A."/>
            <person name="Waite D.W."/>
            <person name="Whitman W.B."/>
            <person name="Parks D.H."/>
            <person name="Hugenholtz P."/>
        </authorList>
    </citation>
    <scope>NUCLEOTIDE SEQUENCE [LARGE SCALE GENOMIC DNA]</scope>
</reference>
<dbReference type="Proteomes" id="UP000538031">
    <property type="component" value="Unassembled WGS sequence"/>
</dbReference>
<name>A0A7J4MX30_METTF</name>
<dbReference type="EMBL" id="DUHT01000052">
    <property type="protein sequence ID" value="HIH64860.1"/>
    <property type="molecule type" value="Genomic_DNA"/>
</dbReference>
<evidence type="ECO:0000313" key="2">
    <source>
        <dbReference type="Proteomes" id="UP000538031"/>
    </source>
</evidence>
<accession>A0A7J4MX30</accession>